<keyword evidence="9" id="KW-1185">Reference proteome</keyword>
<dbReference type="PROSITE" id="PS50249">
    <property type="entry name" value="MPN"/>
    <property type="match status" value="1"/>
</dbReference>
<dbReference type="Proteomes" id="UP000030907">
    <property type="component" value="Chromosome"/>
</dbReference>
<dbReference type="InterPro" id="IPR036388">
    <property type="entry name" value="WH-like_DNA-bd_sf"/>
</dbReference>
<dbReference type="InterPro" id="IPR001405">
    <property type="entry name" value="UPF0758"/>
</dbReference>
<evidence type="ECO:0000313" key="9">
    <source>
        <dbReference type="Proteomes" id="UP000030907"/>
    </source>
</evidence>
<feature type="domain" description="MPN" evidence="7">
    <location>
        <begin position="217"/>
        <end position="341"/>
    </location>
</feature>
<sequence length="479" mass="52830">MNMDRNARRGILPASFGGSRLRRTARWRSRTGDGGGCDRDGRIRSDTPSIRSAWLCFTRFRSSCYRWIRRYLDIGPSADRTPILADDSRCASPAPIDGTPQPGVRFVDAPGCLHDHAGRLVMAGASPSDLCNMASSATLTAERQRSVLAKFIAIVAPEQSQQLASALLAEFHTLNRICSQSKESLARICGKSSAVPGLLLGARALMLEGSRGELGKRIIDPGDQKLLRHLIATMGSLQDETLRILFLDGIGRLIADEQVQRGTVHQLVIYPRPIFRRAMEHNAASLILVHNHPSGDATPSEEDLIATRALVQISRSLDIEIVEHIVVTNSECRRIMKSRPRPNTTAKSAGQHLRDSASDRSSSEQARTDQALANARRAVRRRLLRQQLFGSPEILGEPAWDMLVELFIHECEDKPISTGSLCGAVERPLSSAMRVLQKLCDAELIYRAEDPSDGRRQFVRLAPSVAHRLHAYFSEGGET</sequence>
<keyword evidence="4" id="KW-0862">Zinc</keyword>
<protein>
    <recommendedName>
        <fullName evidence="7">MPN domain-containing protein</fullName>
    </recommendedName>
</protein>
<dbReference type="AlphaFoldDB" id="A0A0A7PP37"/>
<proteinExistence type="predicted"/>
<evidence type="ECO:0000256" key="1">
    <source>
        <dbReference type="ARBA" id="ARBA00022670"/>
    </source>
</evidence>
<dbReference type="SUPFAM" id="SSF102712">
    <property type="entry name" value="JAB1/MPN domain"/>
    <property type="match status" value="1"/>
</dbReference>
<evidence type="ECO:0000256" key="2">
    <source>
        <dbReference type="ARBA" id="ARBA00022723"/>
    </source>
</evidence>
<dbReference type="Pfam" id="PF04002">
    <property type="entry name" value="RadC"/>
    <property type="match status" value="1"/>
</dbReference>
<dbReference type="OrthoDB" id="9804482at2"/>
<accession>A0A0A7PP37</accession>
<keyword evidence="5" id="KW-0482">Metalloprotease</keyword>
<dbReference type="Gene3D" id="1.10.10.10">
    <property type="entry name" value="Winged helix-like DNA-binding domain superfamily/Winged helix DNA-binding domain"/>
    <property type="match status" value="1"/>
</dbReference>
<dbReference type="EMBL" id="CP009122">
    <property type="protein sequence ID" value="AJA09662.1"/>
    <property type="molecule type" value="Genomic_DNA"/>
</dbReference>
<dbReference type="GO" id="GO:0046872">
    <property type="term" value="F:metal ion binding"/>
    <property type="evidence" value="ECO:0007669"/>
    <property type="project" value="UniProtKB-KW"/>
</dbReference>
<keyword evidence="1" id="KW-0645">Protease</keyword>
<name>A0A0A7PP37_9SPHN</name>
<organism evidence="8 9">
    <name type="scientific">Sphingopyxis fribergensis</name>
    <dbReference type="NCBI Taxonomy" id="1515612"/>
    <lineage>
        <taxon>Bacteria</taxon>
        <taxon>Pseudomonadati</taxon>
        <taxon>Pseudomonadota</taxon>
        <taxon>Alphaproteobacteria</taxon>
        <taxon>Sphingomonadales</taxon>
        <taxon>Sphingomonadaceae</taxon>
        <taxon>Sphingopyxis</taxon>
    </lineage>
</organism>
<dbReference type="InterPro" id="IPR036390">
    <property type="entry name" value="WH_DNA-bd_sf"/>
</dbReference>
<gene>
    <name evidence="8" type="ORF">SKP52_13880</name>
</gene>
<keyword evidence="2" id="KW-0479">Metal-binding</keyword>
<reference evidence="8 9" key="1">
    <citation type="journal article" date="2015" name="Int. J. Syst. Evol. Microbiol.">
        <title>Description of Sphingopyxis fribergensis sp. nov. - a soil bacterium with the ability to degrade styrene and phenylacetic acid.</title>
        <authorList>
            <person name="Oelschlagel M."/>
            <person name="Ruckert C."/>
            <person name="Kalinowski J."/>
            <person name="Schmidt G."/>
            <person name="Schlomann M."/>
            <person name="Tischler D."/>
        </authorList>
    </citation>
    <scope>NUCLEOTIDE SEQUENCE [LARGE SCALE GENOMIC DNA]</scope>
    <source>
        <strain evidence="8 9">Kp5.2</strain>
    </source>
</reference>
<evidence type="ECO:0000256" key="5">
    <source>
        <dbReference type="ARBA" id="ARBA00023049"/>
    </source>
</evidence>
<evidence type="ECO:0000259" key="7">
    <source>
        <dbReference type="PROSITE" id="PS50249"/>
    </source>
</evidence>
<dbReference type="GO" id="GO:0008237">
    <property type="term" value="F:metallopeptidase activity"/>
    <property type="evidence" value="ECO:0007669"/>
    <property type="project" value="UniProtKB-KW"/>
</dbReference>
<dbReference type="PANTHER" id="PTHR30471:SF3">
    <property type="entry name" value="UPF0758 PROTEIN YEES-RELATED"/>
    <property type="match status" value="1"/>
</dbReference>
<dbReference type="STRING" id="1515612.SKP52_13880"/>
<dbReference type="CDD" id="cd08071">
    <property type="entry name" value="MPN_DUF2466"/>
    <property type="match status" value="1"/>
</dbReference>
<dbReference type="GO" id="GO:0006508">
    <property type="term" value="P:proteolysis"/>
    <property type="evidence" value="ECO:0007669"/>
    <property type="project" value="UniProtKB-KW"/>
</dbReference>
<dbReference type="PANTHER" id="PTHR30471">
    <property type="entry name" value="DNA REPAIR PROTEIN RADC"/>
    <property type="match status" value="1"/>
</dbReference>
<dbReference type="HOGENOM" id="CLU_044985_0_0_5"/>
<dbReference type="InterPro" id="IPR025657">
    <property type="entry name" value="RadC_JAB"/>
</dbReference>
<dbReference type="InterPro" id="IPR037518">
    <property type="entry name" value="MPN"/>
</dbReference>
<dbReference type="SUPFAM" id="SSF46785">
    <property type="entry name" value="Winged helix' DNA-binding domain"/>
    <property type="match status" value="1"/>
</dbReference>
<dbReference type="PROSITE" id="PS01302">
    <property type="entry name" value="UPF0758"/>
    <property type="match status" value="1"/>
</dbReference>
<dbReference type="KEGG" id="sphk:SKP52_13880"/>
<dbReference type="Gene3D" id="3.40.140.10">
    <property type="entry name" value="Cytidine Deaminase, domain 2"/>
    <property type="match status" value="1"/>
</dbReference>
<keyword evidence="3" id="KW-0378">Hydrolase</keyword>
<dbReference type="InterPro" id="IPR020891">
    <property type="entry name" value="UPF0758_CS"/>
</dbReference>
<feature type="region of interest" description="Disordered" evidence="6">
    <location>
        <begin position="336"/>
        <end position="371"/>
    </location>
</feature>
<feature type="compositionally biased region" description="Basic and acidic residues" evidence="6">
    <location>
        <begin position="352"/>
        <end position="362"/>
    </location>
</feature>
<evidence type="ECO:0000256" key="6">
    <source>
        <dbReference type="SAM" id="MobiDB-lite"/>
    </source>
</evidence>
<evidence type="ECO:0000256" key="4">
    <source>
        <dbReference type="ARBA" id="ARBA00022833"/>
    </source>
</evidence>
<evidence type="ECO:0000256" key="3">
    <source>
        <dbReference type="ARBA" id="ARBA00022801"/>
    </source>
</evidence>
<evidence type="ECO:0000313" key="8">
    <source>
        <dbReference type="EMBL" id="AJA09662.1"/>
    </source>
</evidence>